<feature type="transmembrane region" description="Helical" evidence="1">
    <location>
        <begin position="6"/>
        <end position="23"/>
    </location>
</feature>
<gene>
    <name evidence="2" type="ORF">SAMN05216243_3522</name>
</gene>
<accession>A0A1G9CSQ2</accession>
<keyword evidence="1" id="KW-1133">Transmembrane helix</keyword>
<dbReference type="OrthoDB" id="2454584at2"/>
<reference evidence="2 3" key="1">
    <citation type="submission" date="2016-10" db="EMBL/GenBank/DDBJ databases">
        <authorList>
            <person name="de Groot N.N."/>
        </authorList>
    </citation>
    <scope>NUCLEOTIDE SEQUENCE [LARGE SCALE GENOMIC DNA]</scope>
    <source>
        <strain evidence="2 3">CGMCC 1.6502</strain>
    </source>
</reference>
<keyword evidence="1" id="KW-0812">Transmembrane</keyword>
<name>A0A1G9CSQ2_9BACI</name>
<evidence type="ECO:0008006" key="4">
    <source>
        <dbReference type="Google" id="ProtNLM"/>
    </source>
</evidence>
<sequence>MVYTISTLLAVAIILLIMSFFLNDRFKNIESQLEQFSISSMQESYQLKKKIKILEEELLTDDLGFMEETIPAVDKNQPPMFQKIVEMNRQGKDIDQIARETSLSEHDVFSIINQFSSER</sequence>
<organism evidence="2 3">
    <name type="scientific">Sediminibacillus albus</name>
    <dbReference type="NCBI Taxonomy" id="407036"/>
    <lineage>
        <taxon>Bacteria</taxon>
        <taxon>Bacillati</taxon>
        <taxon>Bacillota</taxon>
        <taxon>Bacilli</taxon>
        <taxon>Bacillales</taxon>
        <taxon>Bacillaceae</taxon>
        <taxon>Sediminibacillus</taxon>
    </lineage>
</organism>
<dbReference type="Gene3D" id="1.10.10.60">
    <property type="entry name" value="Homeodomain-like"/>
    <property type="match status" value="1"/>
</dbReference>
<dbReference type="EMBL" id="FNFL01000008">
    <property type="protein sequence ID" value="SDK54751.1"/>
    <property type="molecule type" value="Genomic_DNA"/>
</dbReference>
<dbReference type="AlphaFoldDB" id="A0A1G9CSQ2"/>
<evidence type="ECO:0000313" key="3">
    <source>
        <dbReference type="Proteomes" id="UP000198694"/>
    </source>
</evidence>
<proteinExistence type="predicted"/>
<evidence type="ECO:0000256" key="1">
    <source>
        <dbReference type="SAM" id="Phobius"/>
    </source>
</evidence>
<keyword evidence="3" id="KW-1185">Reference proteome</keyword>
<evidence type="ECO:0000313" key="2">
    <source>
        <dbReference type="EMBL" id="SDK54751.1"/>
    </source>
</evidence>
<dbReference type="Proteomes" id="UP000198694">
    <property type="component" value="Unassembled WGS sequence"/>
</dbReference>
<dbReference type="STRING" id="407036.SAMN05216243_3522"/>
<keyword evidence="1" id="KW-0472">Membrane</keyword>
<protein>
    <recommendedName>
        <fullName evidence="4">Resolvase HTH domain-containing protein</fullName>
    </recommendedName>
</protein>
<dbReference type="RefSeq" id="WP_093217016.1">
    <property type="nucleotide sequence ID" value="NZ_FNFL01000008.1"/>
</dbReference>